<dbReference type="InterPro" id="IPR009449">
    <property type="entry name" value="Sec2_N"/>
</dbReference>
<gene>
    <name evidence="5" type="ORF">A7U60_g2354</name>
</gene>
<feature type="compositionally biased region" description="Polar residues" evidence="3">
    <location>
        <begin position="187"/>
        <end position="196"/>
    </location>
</feature>
<dbReference type="GO" id="GO:0005085">
    <property type="term" value="F:guanyl-nucleotide exchange factor activity"/>
    <property type="evidence" value="ECO:0007669"/>
    <property type="project" value="InterPro"/>
</dbReference>
<protein>
    <recommendedName>
        <fullName evidence="4">GDP/GTP exchange factor Sec2 N-terminal domain-containing protein</fullName>
    </recommendedName>
</protein>
<sequence length="544" mass="59040">MLHFASPIPNNMIRRPQRSDSLQGGIGLGLGVKESTLLAQLPDELHDMRRVQAYGQEEDLKEALGKMIGRVEELSSMLNQAQKSQTEFETQLKLAKSNLQLALANNEMLEDALRRESAIGSKDVGWRRRSERPESRQGHHAKEPSDSLGSRPPSRQGSVSVQSTPTSEVIASPAPPESPIVKPATSPVPSQPVQQDSRFFRFRFGSSSASSSPNPNANAGPSRPRTPPVSAGSIPGSASRRAVDVIRERDASHLTSASLTPVHLVLALLPYQLVPFQARPHAGRSILVASTTAREDELVAELSEVRAKFEKVSNEKHTLEQEVEGLSQALFEEANKMVAQERIKCAEIEDELRQVRQEKEALKSAMRVIEQENERLKSPPAPESIGTVTGSATKEPVDVGEDDSTPQGSRPDSIIPARRVRSKSESSGTSSLPGSSRTPSLEGVSDEVERITRPRSTSSTRGFRQKSSSSERGWGASSVKSNATSPSYVSVPLPESASESNSVASREKVEDVNAQDVETKAPPSLLLTSPTLPDIPFEESPWAR</sequence>
<proteinExistence type="predicted"/>
<comment type="caution">
    <text evidence="5">The sequence shown here is derived from an EMBL/GenBank/DDBJ whole genome shotgun (WGS) entry which is preliminary data.</text>
</comment>
<accession>A0A9Q5I2E7</accession>
<keyword evidence="6" id="KW-1185">Reference proteome</keyword>
<feature type="compositionally biased region" description="Polar residues" evidence="3">
    <location>
        <begin position="153"/>
        <end position="169"/>
    </location>
</feature>
<evidence type="ECO:0000313" key="6">
    <source>
        <dbReference type="Proteomes" id="UP000757232"/>
    </source>
</evidence>
<feature type="compositionally biased region" description="Low complexity" evidence="3">
    <location>
        <begin position="425"/>
        <end position="441"/>
    </location>
</feature>
<feature type="region of interest" description="Disordered" evidence="3">
    <location>
        <begin position="371"/>
        <end position="544"/>
    </location>
</feature>
<dbReference type="OrthoDB" id="5560525at2759"/>
<dbReference type="AlphaFoldDB" id="A0A9Q5I2E7"/>
<feature type="region of interest" description="Disordered" evidence="3">
    <location>
        <begin position="121"/>
        <end position="240"/>
    </location>
</feature>
<dbReference type="GO" id="GO:0070319">
    <property type="term" value="C:Golgi to plasma membrane transport vesicle"/>
    <property type="evidence" value="ECO:0007669"/>
    <property type="project" value="TreeGrafter"/>
</dbReference>
<feature type="compositionally biased region" description="Low complexity" evidence="3">
    <location>
        <begin position="522"/>
        <end position="532"/>
    </location>
</feature>
<name>A0A9Q5I2E7_SANBA</name>
<dbReference type="InterPro" id="IPR040351">
    <property type="entry name" value="RAB3IL/RAB3IP/Sec2"/>
</dbReference>
<dbReference type="Pfam" id="PF06428">
    <property type="entry name" value="Sec2p"/>
    <property type="match status" value="1"/>
</dbReference>
<feature type="compositionally biased region" description="Basic and acidic residues" evidence="3">
    <location>
        <begin position="124"/>
        <end position="145"/>
    </location>
</feature>
<evidence type="ECO:0000259" key="4">
    <source>
        <dbReference type="Pfam" id="PF06428"/>
    </source>
</evidence>
<dbReference type="GO" id="GO:0051286">
    <property type="term" value="C:cell tip"/>
    <property type="evidence" value="ECO:0007669"/>
    <property type="project" value="TreeGrafter"/>
</dbReference>
<dbReference type="SUPFAM" id="SSF144284">
    <property type="entry name" value="Sec2 N-terminal region"/>
    <property type="match status" value="1"/>
</dbReference>
<dbReference type="PANTHER" id="PTHR14430:SF0">
    <property type="entry name" value="SEC2P DOMAIN-CONTAINING PROTEIN"/>
    <property type="match status" value="1"/>
</dbReference>
<evidence type="ECO:0000313" key="5">
    <source>
        <dbReference type="EMBL" id="OCB90433.1"/>
    </source>
</evidence>
<feature type="region of interest" description="Disordered" evidence="3">
    <location>
        <begin position="1"/>
        <end position="20"/>
    </location>
</feature>
<evidence type="ECO:0000256" key="3">
    <source>
        <dbReference type="SAM" id="MobiDB-lite"/>
    </source>
</evidence>
<feature type="domain" description="GDP/GTP exchange factor Sec2 N-terminal" evidence="4">
    <location>
        <begin position="290"/>
        <end position="377"/>
    </location>
</feature>
<organism evidence="5 6">
    <name type="scientific">Sanghuangporus baumii</name>
    <name type="common">Phellinus baumii</name>
    <dbReference type="NCBI Taxonomy" id="108892"/>
    <lineage>
        <taxon>Eukaryota</taxon>
        <taxon>Fungi</taxon>
        <taxon>Dikarya</taxon>
        <taxon>Basidiomycota</taxon>
        <taxon>Agaricomycotina</taxon>
        <taxon>Agaricomycetes</taxon>
        <taxon>Hymenochaetales</taxon>
        <taxon>Hymenochaetaceae</taxon>
        <taxon>Sanghuangporus</taxon>
    </lineage>
</organism>
<evidence type="ECO:0000256" key="1">
    <source>
        <dbReference type="ARBA" id="ARBA00023054"/>
    </source>
</evidence>
<dbReference type="EMBL" id="LNZH02000132">
    <property type="protein sequence ID" value="OCB90433.1"/>
    <property type="molecule type" value="Genomic_DNA"/>
</dbReference>
<keyword evidence="1 2" id="KW-0175">Coiled coil</keyword>
<feature type="compositionally biased region" description="Low complexity" evidence="3">
    <location>
        <begin position="202"/>
        <end position="223"/>
    </location>
</feature>
<feature type="coiled-coil region" evidence="2">
    <location>
        <begin position="71"/>
        <end position="112"/>
    </location>
</feature>
<evidence type="ECO:0000256" key="2">
    <source>
        <dbReference type="SAM" id="Coils"/>
    </source>
</evidence>
<feature type="compositionally biased region" description="Polar residues" evidence="3">
    <location>
        <begin position="479"/>
        <end position="488"/>
    </location>
</feature>
<dbReference type="PANTHER" id="PTHR14430">
    <property type="entry name" value="RABIN3-RELATED"/>
    <property type="match status" value="1"/>
</dbReference>
<dbReference type="Proteomes" id="UP000757232">
    <property type="component" value="Unassembled WGS sequence"/>
</dbReference>
<reference evidence="5" key="1">
    <citation type="submission" date="2016-06" db="EMBL/GenBank/DDBJ databases">
        <title>Draft Genome sequence of the fungus Inonotus baumii.</title>
        <authorList>
            <person name="Zhu H."/>
            <person name="Lin W."/>
        </authorList>
    </citation>
    <scope>NUCLEOTIDE SEQUENCE</scope>
    <source>
        <strain evidence="5">821</strain>
    </source>
</reference>
<dbReference type="GO" id="GO:0006887">
    <property type="term" value="P:exocytosis"/>
    <property type="evidence" value="ECO:0007669"/>
    <property type="project" value="TreeGrafter"/>
</dbReference>
<feature type="compositionally biased region" description="Low complexity" evidence="3">
    <location>
        <begin position="454"/>
        <end position="478"/>
    </location>
</feature>
<dbReference type="Gene3D" id="6.10.140.910">
    <property type="match status" value="1"/>
</dbReference>